<dbReference type="OrthoDB" id="8553932at2"/>
<keyword evidence="2" id="KW-0328">Glycosyltransferase</keyword>
<dbReference type="RefSeq" id="WP_095061890.1">
    <property type="nucleotide sequence ID" value="NZ_FXUV02000098.1"/>
</dbReference>
<dbReference type="AlphaFoldDB" id="A0A238HDJ8"/>
<dbReference type="Pfam" id="PF00535">
    <property type="entry name" value="Glycos_transf_2"/>
    <property type="match status" value="1"/>
</dbReference>
<keyword evidence="4" id="KW-1185">Reference proteome</keyword>
<dbReference type="InterPro" id="IPR029044">
    <property type="entry name" value="Nucleotide-diphossugar_trans"/>
</dbReference>
<sequence length="320" mass="37255">MKPTLSIIVPCYNVQNYVATALQSIVQNTQPENQNRVEIIIVNDGSTDQTAAAINAQLSGCPIASHVITQENAGLSAARNTGMAQAQGNYWLFLDSDDFYQNQAIDKILAVIDAHQPDIIEFDATIFYGENDWAAQTLYHSYFADIANPTQPENSKIQRTFQENRWYVWSRCYHKELFQNQTFERGKLYEDFMTIPYLYPQAQSIFRLPESLLAYRQNHSSITANISHRHIADIFYGLQKAIAAETTQPQYRELWQILQLKTWRLIVAYSVKRFLRTRKTAYLANVQRFRAQLRQQNQRNWGWQFGYFGSVLAKRLFRLR</sequence>
<name>A0A238HDJ8_9NEIS</name>
<keyword evidence="2" id="KW-0808">Transferase</keyword>
<dbReference type="GO" id="GO:0016758">
    <property type="term" value="F:hexosyltransferase activity"/>
    <property type="evidence" value="ECO:0007669"/>
    <property type="project" value="UniProtKB-ARBA"/>
</dbReference>
<dbReference type="EC" id="2.4.-.-" evidence="2"/>
<dbReference type="EMBL" id="FXUV01000002">
    <property type="protein sequence ID" value="SMQ11795.1"/>
    <property type="molecule type" value="Genomic_DNA"/>
</dbReference>
<protein>
    <submittedName>
        <fullName evidence="2">Putative glycosyltransferase EpsJ</fullName>
        <ecNumber evidence="2">2.4.-.-</ecNumber>
    </submittedName>
</protein>
<dbReference type="SUPFAM" id="SSF53448">
    <property type="entry name" value="Nucleotide-diphospho-sugar transferases"/>
    <property type="match status" value="1"/>
</dbReference>
<dbReference type="Proteomes" id="UP000215450">
    <property type="component" value="Unassembled WGS sequence"/>
</dbReference>
<accession>A0A238HDJ8</accession>
<dbReference type="STRING" id="1522312.GCA_900177895_00590"/>
<evidence type="ECO:0000313" key="2">
    <source>
        <dbReference type="EMBL" id="SMQ11795.1"/>
    </source>
</evidence>
<evidence type="ECO:0000313" key="3">
    <source>
        <dbReference type="EMBL" id="SNB85199.1"/>
    </source>
</evidence>
<dbReference type="CDD" id="cd00761">
    <property type="entry name" value="Glyco_tranf_GTA_type"/>
    <property type="match status" value="1"/>
</dbReference>
<reference evidence="2" key="1">
    <citation type="submission" date="2017-05" db="EMBL/GenBank/DDBJ databases">
        <authorList>
            <person name="Song R."/>
            <person name="Chenine A.L."/>
            <person name="Ruprecht R.M."/>
        </authorList>
    </citation>
    <scope>NUCLEOTIDE SEQUENCE</scope>
    <source>
        <strain evidence="2">Kingella_eburonensis</strain>
    </source>
</reference>
<evidence type="ECO:0000313" key="4">
    <source>
        <dbReference type="Proteomes" id="UP000215450"/>
    </source>
</evidence>
<dbReference type="PANTHER" id="PTHR22916:SF3">
    <property type="entry name" value="UDP-GLCNAC:BETAGAL BETA-1,3-N-ACETYLGLUCOSAMINYLTRANSFERASE-LIKE PROTEIN 1"/>
    <property type="match status" value="1"/>
</dbReference>
<dbReference type="EMBL" id="FXUV02000098">
    <property type="protein sequence ID" value="SNB85199.1"/>
    <property type="molecule type" value="Genomic_DNA"/>
</dbReference>
<reference evidence="3 4" key="2">
    <citation type="submission" date="2017-06" db="EMBL/GenBank/DDBJ databases">
        <authorList>
            <person name="Kim H.J."/>
            <person name="Triplett B.A."/>
        </authorList>
    </citation>
    <scope>NUCLEOTIDE SEQUENCE [LARGE SCALE GENOMIC DNA]</scope>
    <source>
        <strain evidence="3">Kingella_eburonensis</strain>
    </source>
</reference>
<dbReference type="Gene3D" id="3.90.550.10">
    <property type="entry name" value="Spore Coat Polysaccharide Biosynthesis Protein SpsA, Chain A"/>
    <property type="match status" value="1"/>
</dbReference>
<gene>
    <name evidence="2" type="primary">epsJ_2</name>
    <name evidence="3" type="ORF">KEBURONENSIS_00680</name>
    <name evidence="2" type="ORF">KEBURONENSIS_00802</name>
</gene>
<dbReference type="InterPro" id="IPR001173">
    <property type="entry name" value="Glyco_trans_2-like"/>
</dbReference>
<evidence type="ECO:0000259" key="1">
    <source>
        <dbReference type="Pfam" id="PF00535"/>
    </source>
</evidence>
<organism evidence="2">
    <name type="scientific">Kingella negevensis</name>
    <dbReference type="NCBI Taxonomy" id="1522312"/>
    <lineage>
        <taxon>Bacteria</taxon>
        <taxon>Pseudomonadati</taxon>
        <taxon>Pseudomonadota</taxon>
        <taxon>Betaproteobacteria</taxon>
        <taxon>Neisseriales</taxon>
        <taxon>Neisseriaceae</taxon>
        <taxon>Kingella</taxon>
    </lineage>
</organism>
<feature type="domain" description="Glycosyltransferase 2-like" evidence="1">
    <location>
        <begin position="6"/>
        <end position="137"/>
    </location>
</feature>
<dbReference type="PANTHER" id="PTHR22916">
    <property type="entry name" value="GLYCOSYLTRANSFERASE"/>
    <property type="match status" value="1"/>
</dbReference>
<proteinExistence type="predicted"/>